<protein>
    <submittedName>
        <fullName evidence="2">Uncharacterized protein</fullName>
    </submittedName>
</protein>
<sequence length="92" mass="10302">MEELWKDKRRSSDSARRQRTSQRPISGRRGRGQEAETERPEKRRSDCCKAFVQNCGKTVEKVRVLNPLTGKSVGVKTPTSPTGATPLCEADL</sequence>
<feature type="compositionally biased region" description="Basic and acidic residues" evidence="1">
    <location>
        <begin position="31"/>
        <end position="45"/>
    </location>
</feature>
<comment type="caution">
    <text evidence="2">The sequence shown here is derived from an EMBL/GenBank/DDBJ whole genome shotgun (WGS) entry which is preliminary data.</text>
</comment>
<organism evidence="2 3">
    <name type="scientific">Cirrhinus molitorella</name>
    <name type="common">mud carp</name>
    <dbReference type="NCBI Taxonomy" id="172907"/>
    <lineage>
        <taxon>Eukaryota</taxon>
        <taxon>Metazoa</taxon>
        <taxon>Chordata</taxon>
        <taxon>Craniata</taxon>
        <taxon>Vertebrata</taxon>
        <taxon>Euteleostomi</taxon>
        <taxon>Actinopterygii</taxon>
        <taxon>Neopterygii</taxon>
        <taxon>Teleostei</taxon>
        <taxon>Ostariophysi</taxon>
        <taxon>Cypriniformes</taxon>
        <taxon>Cyprinidae</taxon>
        <taxon>Labeoninae</taxon>
        <taxon>Labeonini</taxon>
        <taxon>Cirrhinus</taxon>
    </lineage>
</organism>
<reference evidence="2 3" key="1">
    <citation type="submission" date="2023-09" db="EMBL/GenBank/DDBJ databases">
        <authorList>
            <person name="Wang M."/>
        </authorList>
    </citation>
    <scope>NUCLEOTIDE SEQUENCE [LARGE SCALE GENOMIC DNA]</scope>
    <source>
        <strain evidence="2">GT-2023</strain>
        <tissue evidence="2">Liver</tissue>
    </source>
</reference>
<evidence type="ECO:0000256" key="1">
    <source>
        <dbReference type="SAM" id="MobiDB-lite"/>
    </source>
</evidence>
<evidence type="ECO:0000313" key="2">
    <source>
        <dbReference type="EMBL" id="KAL1251990.1"/>
    </source>
</evidence>
<feature type="region of interest" description="Disordered" evidence="1">
    <location>
        <begin position="70"/>
        <end position="92"/>
    </location>
</feature>
<dbReference type="Proteomes" id="UP001558613">
    <property type="component" value="Unassembled WGS sequence"/>
</dbReference>
<gene>
    <name evidence="2" type="ORF">QQF64_019786</name>
</gene>
<feature type="region of interest" description="Disordered" evidence="1">
    <location>
        <begin position="1"/>
        <end position="45"/>
    </location>
</feature>
<keyword evidence="3" id="KW-1185">Reference proteome</keyword>
<feature type="compositionally biased region" description="Basic and acidic residues" evidence="1">
    <location>
        <begin position="1"/>
        <end position="16"/>
    </location>
</feature>
<proteinExistence type="predicted"/>
<dbReference type="EMBL" id="JAYMGO010000022">
    <property type="protein sequence ID" value="KAL1251990.1"/>
    <property type="molecule type" value="Genomic_DNA"/>
</dbReference>
<evidence type="ECO:0000313" key="3">
    <source>
        <dbReference type="Proteomes" id="UP001558613"/>
    </source>
</evidence>
<accession>A0ABR3LGJ7</accession>
<name>A0ABR3LGJ7_9TELE</name>